<feature type="compositionally biased region" description="Polar residues" evidence="1">
    <location>
        <begin position="92"/>
        <end position="104"/>
    </location>
</feature>
<dbReference type="OrthoDB" id="342281at2759"/>
<feature type="region of interest" description="Disordered" evidence="1">
    <location>
        <begin position="82"/>
        <end position="162"/>
    </location>
</feature>
<evidence type="ECO:0000313" key="2">
    <source>
        <dbReference type="EMBL" id="KZV53922.1"/>
    </source>
</evidence>
<reference evidence="2 3" key="1">
    <citation type="journal article" date="2015" name="Proc. Natl. Acad. Sci. U.S.A.">
        <title>The resurrection genome of Boea hygrometrica: A blueprint for survival of dehydration.</title>
        <authorList>
            <person name="Xiao L."/>
            <person name="Yang G."/>
            <person name="Zhang L."/>
            <person name="Yang X."/>
            <person name="Zhao S."/>
            <person name="Ji Z."/>
            <person name="Zhou Q."/>
            <person name="Hu M."/>
            <person name="Wang Y."/>
            <person name="Chen M."/>
            <person name="Xu Y."/>
            <person name="Jin H."/>
            <person name="Xiao X."/>
            <person name="Hu G."/>
            <person name="Bao F."/>
            <person name="Hu Y."/>
            <person name="Wan P."/>
            <person name="Li L."/>
            <person name="Deng X."/>
            <person name="Kuang T."/>
            <person name="Xiang C."/>
            <person name="Zhu J.K."/>
            <person name="Oliver M.J."/>
            <person name="He Y."/>
        </authorList>
    </citation>
    <scope>NUCLEOTIDE SEQUENCE [LARGE SCALE GENOMIC DNA]</scope>
    <source>
        <strain evidence="3">cv. XS01</strain>
    </source>
</reference>
<keyword evidence="3" id="KW-1185">Reference proteome</keyword>
<protein>
    <submittedName>
        <fullName evidence="2">Uncharacterized protein</fullName>
    </submittedName>
</protein>
<dbReference type="EMBL" id="KQ990045">
    <property type="protein sequence ID" value="KZV53922.1"/>
    <property type="molecule type" value="Genomic_DNA"/>
</dbReference>
<feature type="compositionally biased region" description="Basic and acidic residues" evidence="1">
    <location>
        <begin position="138"/>
        <end position="157"/>
    </location>
</feature>
<sequence length="320" mass="35762">MEHIGMNSMFQSLEDTGLKGFLKYTTSVFENVVTEFFLNAKVIAGTIVSVVCNKKLAITEDKVLTNKSVQTYIKKNLEIKPAGESSKHTEDTASNTDGGESQVEQPVEKEKDPCPIPEELVGGAEASGNKQVDDGPGGDERTDSEHDVQRGGDDDPSAKGNETLVVFDKPTPIKEHCQLVLRSVWDVVSERMAIFDAWIHFRKEDASIDSKMHSMESKLHSMNSNIEQLMHTQTFLKLEFGCYKHIIYDKQQQLTTDLDMVRMKLAELVEHLKQVGDAKKGEGREMLERESTLTPVDVLHIRSSLEFLTCFGGPELLVES</sequence>
<accession>A0A2Z7D2V4</accession>
<organism evidence="2 3">
    <name type="scientific">Dorcoceras hygrometricum</name>
    <dbReference type="NCBI Taxonomy" id="472368"/>
    <lineage>
        <taxon>Eukaryota</taxon>
        <taxon>Viridiplantae</taxon>
        <taxon>Streptophyta</taxon>
        <taxon>Embryophyta</taxon>
        <taxon>Tracheophyta</taxon>
        <taxon>Spermatophyta</taxon>
        <taxon>Magnoliopsida</taxon>
        <taxon>eudicotyledons</taxon>
        <taxon>Gunneridae</taxon>
        <taxon>Pentapetalae</taxon>
        <taxon>asterids</taxon>
        <taxon>lamiids</taxon>
        <taxon>Lamiales</taxon>
        <taxon>Gesneriaceae</taxon>
        <taxon>Didymocarpoideae</taxon>
        <taxon>Trichosporeae</taxon>
        <taxon>Loxocarpinae</taxon>
        <taxon>Dorcoceras</taxon>
    </lineage>
</organism>
<gene>
    <name evidence="2" type="ORF">F511_03925</name>
</gene>
<evidence type="ECO:0000313" key="3">
    <source>
        <dbReference type="Proteomes" id="UP000250235"/>
    </source>
</evidence>
<dbReference type="AlphaFoldDB" id="A0A2Z7D2V4"/>
<evidence type="ECO:0000256" key="1">
    <source>
        <dbReference type="SAM" id="MobiDB-lite"/>
    </source>
</evidence>
<proteinExistence type="predicted"/>
<name>A0A2Z7D2V4_9LAMI</name>
<dbReference type="Proteomes" id="UP000250235">
    <property type="component" value="Unassembled WGS sequence"/>
</dbReference>